<protein>
    <submittedName>
        <fullName evidence="1">Uncharacterized protein</fullName>
    </submittedName>
</protein>
<accession>A0ABN8HW97</accession>
<proteinExistence type="predicted"/>
<dbReference type="EMBL" id="OW152826">
    <property type="protein sequence ID" value="CAH2042372.1"/>
    <property type="molecule type" value="Genomic_DNA"/>
</dbReference>
<gene>
    <name evidence="1" type="ORF">IPOD504_LOCUS3767</name>
</gene>
<name>A0ABN8HW97_9NEOP</name>
<evidence type="ECO:0000313" key="1">
    <source>
        <dbReference type="EMBL" id="CAH2042372.1"/>
    </source>
</evidence>
<reference evidence="1" key="1">
    <citation type="submission" date="2022-03" db="EMBL/GenBank/DDBJ databases">
        <authorList>
            <person name="Martin H S."/>
        </authorList>
    </citation>
    <scope>NUCLEOTIDE SEQUENCE</scope>
</reference>
<sequence>MFPIVANTIIRSVHNFVHSTAGIRIAGLSCINGYNCDTFGGLFATESPPTVGSTNVVAITAPRMSTPRLNRALRLARGLAFGRVAICQMSRPNVTDRDSS</sequence>
<organism evidence="1 2">
    <name type="scientific">Iphiclides podalirius</name>
    <name type="common">scarce swallowtail</name>
    <dbReference type="NCBI Taxonomy" id="110791"/>
    <lineage>
        <taxon>Eukaryota</taxon>
        <taxon>Metazoa</taxon>
        <taxon>Ecdysozoa</taxon>
        <taxon>Arthropoda</taxon>
        <taxon>Hexapoda</taxon>
        <taxon>Insecta</taxon>
        <taxon>Pterygota</taxon>
        <taxon>Neoptera</taxon>
        <taxon>Endopterygota</taxon>
        <taxon>Lepidoptera</taxon>
        <taxon>Glossata</taxon>
        <taxon>Ditrysia</taxon>
        <taxon>Papilionoidea</taxon>
        <taxon>Papilionidae</taxon>
        <taxon>Papilioninae</taxon>
        <taxon>Iphiclides</taxon>
    </lineage>
</organism>
<keyword evidence="2" id="KW-1185">Reference proteome</keyword>
<dbReference type="Proteomes" id="UP000837857">
    <property type="component" value="Chromosome 14"/>
</dbReference>
<evidence type="ECO:0000313" key="2">
    <source>
        <dbReference type="Proteomes" id="UP000837857"/>
    </source>
</evidence>
<feature type="non-terminal residue" evidence="1">
    <location>
        <position position="100"/>
    </location>
</feature>